<dbReference type="Pfam" id="PF18962">
    <property type="entry name" value="Por_Secre_tail"/>
    <property type="match status" value="1"/>
</dbReference>
<comment type="caution">
    <text evidence="3">The sequence shown here is derived from an EMBL/GenBank/DDBJ whole genome shotgun (WGS) entry which is preliminary data.</text>
</comment>
<gene>
    <name evidence="3" type="ORF">V1468_13970</name>
</gene>
<accession>A0ABU7W8D0</accession>
<organism evidence="3 4">
    <name type="scientific">Winogradskyella poriferorum</name>
    <dbReference type="NCBI Taxonomy" id="307627"/>
    <lineage>
        <taxon>Bacteria</taxon>
        <taxon>Pseudomonadati</taxon>
        <taxon>Bacteroidota</taxon>
        <taxon>Flavobacteriia</taxon>
        <taxon>Flavobacteriales</taxon>
        <taxon>Flavobacteriaceae</taxon>
        <taxon>Winogradskyella</taxon>
    </lineage>
</organism>
<reference evidence="3 4" key="1">
    <citation type="submission" date="2024-02" db="EMBL/GenBank/DDBJ databases">
        <title>Winogradskyella poriferorum JCM 12885.</title>
        <authorList>
            <person name="Zhang D.-F."/>
            <person name="Fu Z.-Y."/>
        </authorList>
    </citation>
    <scope>NUCLEOTIDE SEQUENCE [LARGE SCALE GENOMIC DNA]</scope>
    <source>
        <strain evidence="3 4">JCM 12885</strain>
    </source>
</reference>
<dbReference type="EMBL" id="JAZHOU010000006">
    <property type="protein sequence ID" value="MEF3080118.1"/>
    <property type="molecule type" value="Genomic_DNA"/>
</dbReference>
<dbReference type="NCBIfam" id="TIGR04183">
    <property type="entry name" value="Por_Secre_tail"/>
    <property type="match status" value="1"/>
</dbReference>
<protein>
    <submittedName>
        <fullName evidence="3">T9SS type A sorting domain-containing protein</fullName>
    </submittedName>
</protein>
<evidence type="ECO:0000313" key="3">
    <source>
        <dbReference type="EMBL" id="MEF3080118.1"/>
    </source>
</evidence>
<evidence type="ECO:0000256" key="1">
    <source>
        <dbReference type="ARBA" id="ARBA00022729"/>
    </source>
</evidence>
<keyword evidence="4" id="KW-1185">Reference proteome</keyword>
<proteinExistence type="predicted"/>
<feature type="domain" description="Secretion system C-terminal sorting" evidence="2">
    <location>
        <begin position="199"/>
        <end position="264"/>
    </location>
</feature>
<evidence type="ECO:0000259" key="2">
    <source>
        <dbReference type="Pfam" id="PF18962"/>
    </source>
</evidence>
<name>A0ABU7W8D0_9FLAO</name>
<dbReference type="RefSeq" id="WP_331810843.1">
    <property type="nucleotide sequence ID" value="NZ_JAZHOU010000006.1"/>
</dbReference>
<dbReference type="Proteomes" id="UP001356704">
    <property type="component" value="Unassembled WGS sequence"/>
</dbReference>
<sequence>MKKIYTLILFAIISIFGYSQGYEFGIVHNSNYNFSIVAIPDFTSSGNTDISDIGFALMLPTGNNDIITVSQFNTRTWSVTEVPASTLSSFGLGDGTRDAFVFNLPPGQTLLSHTTSEQIELVNFDVSNSPTSGFLEILSNTDSIAMGLGGTVDSFYNSNIDNTVTQDYFLGLVSGQENFSFATLSIEDNTYVDLEELTIHPNPSTSYFNVITDLDIDLVELFDLTGKMVLSVKNTRTIDIEDLASGVYLSKIYYNNTYTSRKIIKE</sequence>
<dbReference type="InterPro" id="IPR026444">
    <property type="entry name" value="Secre_tail"/>
</dbReference>
<keyword evidence="1" id="KW-0732">Signal</keyword>
<evidence type="ECO:0000313" key="4">
    <source>
        <dbReference type="Proteomes" id="UP001356704"/>
    </source>
</evidence>